<accession>A0ABP5GJS7</accession>
<sequence length="406" mass="40850">MLAVPGLAALLGVSLVARAALAANMMTLTLYVVLGLHMDYSAAGGVAAALTTGLALGGPLLGRLVDRRGARVVLLFTAAAQIVFWASVPALPFPLLVVAAFWAGLLMVPSPLVIRQALAAMTTAGQRRAAFALESVQGELSYVLGPPIVILGVAVASPRAVAWGVGAVIAIGGAGIAVLDPPLRGENEVEADRAARPRRREWLGPGMIAALLMAFGATVLLSGTELAIVATLKAVGQVSWAGVVVAVYGVSSIVGGLVYGTLSRPLPTWLLLAGLGVLTAPAGLAHSWAWLCVAGVGAGLLTAPTLSCVAATVSRLAPPSARGEATGLQSSALSAGFAIGAPVVGGVIDMSAPAAGFAASGLVAVVAALMGYLVGRRQENQRSQAAHRRGRPRTAGRRSWSSVGKA</sequence>
<dbReference type="InterPro" id="IPR011701">
    <property type="entry name" value="MFS"/>
</dbReference>
<feature type="chain" id="PRO_5046928254" evidence="3">
    <location>
        <begin position="20"/>
        <end position="406"/>
    </location>
</feature>
<keyword evidence="3" id="KW-0732">Signal</keyword>
<keyword evidence="2" id="KW-0472">Membrane</keyword>
<feature type="transmembrane region" description="Helical" evidence="2">
    <location>
        <begin position="135"/>
        <end position="155"/>
    </location>
</feature>
<organism evidence="4 5">
    <name type="scientific">Catenulispora yoronensis</name>
    <dbReference type="NCBI Taxonomy" id="450799"/>
    <lineage>
        <taxon>Bacteria</taxon>
        <taxon>Bacillati</taxon>
        <taxon>Actinomycetota</taxon>
        <taxon>Actinomycetes</taxon>
        <taxon>Catenulisporales</taxon>
        <taxon>Catenulisporaceae</taxon>
        <taxon>Catenulispora</taxon>
    </lineage>
</organism>
<dbReference type="Gene3D" id="1.20.1250.20">
    <property type="entry name" value="MFS general substrate transporter like domains"/>
    <property type="match status" value="2"/>
</dbReference>
<feature type="transmembrane region" description="Helical" evidence="2">
    <location>
        <begin position="93"/>
        <end position="114"/>
    </location>
</feature>
<evidence type="ECO:0000256" key="1">
    <source>
        <dbReference type="SAM" id="MobiDB-lite"/>
    </source>
</evidence>
<reference evidence="5" key="1">
    <citation type="journal article" date="2019" name="Int. J. Syst. Evol. Microbiol.">
        <title>The Global Catalogue of Microorganisms (GCM) 10K type strain sequencing project: providing services to taxonomists for standard genome sequencing and annotation.</title>
        <authorList>
            <consortium name="The Broad Institute Genomics Platform"/>
            <consortium name="The Broad Institute Genome Sequencing Center for Infectious Disease"/>
            <person name="Wu L."/>
            <person name="Ma J."/>
        </authorList>
    </citation>
    <scope>NUCLEOTIDE SEQUENCE [LARGE SCALE GENOMIC DNA]</scope>
    <source>
        <strain evidence="5">JCM 16014</strain>
    </source>
</reference>
<feature type="transmembrane region" description="Helical" evidence="2">
    <location>
        <begin position="288"/>
        <end position="313"/>
    </location>
</feature>
<evidence type="ECO:0000313" key="5">
    <source>
        <dbReference type="Proteomes" id="UP001500751"/>
    </source>
</evidence>
<keyword evidence="2" id="KW-0812">Transmembrane</keyword>
<feature type="transmembrane region" description="Helical" evidence="2">
    <location>
        <begin position="266"/>
        <end position="282"/>
    </location>
</feature>
<feature type="transmembrane region" description="Helical" evidence="2">
    <location>
        <begin position="42"/>
        <end position="62"/>
    </location>
</feature>
<comment type="caution">
    <text evidence="4">The sequence shown here is derived from an EMBL/GenBank/DDBJ whole genome shotgun (WGS) entry which is preliminary data.</text>
</comment>
<feature type="transmembrane region" description="Helical" evidence="2">
    <location>
        <begin position="325"/>
        <end position="348"/>
    </location>
</feature>
<protein>
    <submittedName>
        <fullName evidence="4">MFS transporter</fullName>
    </submittedName>
</protein>
<proteinExistence type="predicted"/>
<feature type="compositionally biased region" description="Basic residues" evidence="1">
    <location>
        <begin position="385"/>
        <end position="396"/>
    </location>
</feature>
<feature type="region of interest" description="Disordered" evidence="1">
    <location>
        <begin position="380"/>
        <end position="406"/>
    </location>
</feature>
<feature type="transmembrane region" description="Helical" evidence="2">
    <location>
        <begin position="354"/>
        <end position="374"/>
    </location>
</feature>
<feature type="transmembrane region" description="Helical" evidence="2">
    <location>
        <begin position="238"/>
        <end position="259"/>
    </location>
</feature>
<evidence type="ECO:0000256" key="3">
    <source>
        <dbReference type="SAM" id="SignalP"/>
    </source>
</evidence>
<feature type="transmembrane region" description="Helical" evidence="2">
    <location>
        <begin position="69"/>
        <end position="87"/>
    </location>
</feature>
<dbReference type="PANTHER" id="PTHR23542">
    <property type="match status" value="1"/>
</dbReference>
<keyword evidence="5" id="KW-1185">Reference proteome</keyword>
<evidence type="ECO:0000313" key="4">
    <source>
        <dbReference type="EMBL" id="GAA2048507.1"/>
    </source>
</evidence>
<feature type="signal peptide" evidence="3">
    <location>
        <begin position="1"/>
        <end position="19"/>
    </location>
</feature>
<dbReference type="Proteomes" id="UP001500751">
    <property type="component" value="Unassembled WGS sequence"/>
</dbReference>
<name>A0ABP5GJS7_9ACTN</name>
<dbReference type="SUPFAM" id="SSF103473">
    <property type="entry name" value="MFS general substrate transporter"/>
    <property type="match status" value="1"/>
</dbReference>
<keyword evidence="2" id="KW-1133">Transmembrane helix</keyword>
<dbReference type="PANTHER" id="PTHR23542:SF1">
    <property type="entry name" value="MAJOR FACILITATOR SUPERFAMILY (MFS) PROFILE DOMAIN-CONTAINING PROTEIN"/>
    <property type="match status" value="1"/>
</dbReference>
<dbReference type="InterPro" id="IPR036259">
    <property type="entry name" value="MFS_trans_sf"/>
</dbReference>
<evidence type="ECO:0000256" key="2">
    <source>
        <dbReference type="SAM" id="Phobius"/>
    </source>
</evidence>
<dbReference type="EMBL" id="BAAAQN010000045">
    <property type="protein sequence ID" value="GAA2048507.1"/>
    <property type="molecule type" value="Genomic_DNA"/>
</dbReference>
<feature type="transmembrane region" description="Helical" evidence="2">
    <location>
        <begin position="161"/>
        <end position="181"/>
    </location>
</feature>
<feature type="transmembrane region" description="Helical" evidence="2">
    <location>
        <begin position="202"/>
        <end position="232"/>
    </location>
</feature>
<gene>
    <name evidence="4" type="ORF">GCM10009839_62640</name>
</gene>
<dbReference type="Pfam" id="PF07690">
    <property type="entry name" value="MFS_1"/>
    <property type="match status" value="1"/>
</dbReference>